<organism evidence="1 2">
    <name type="scientific">Allocoleopsis franciscana PCC 7113</name>
    <dbReference type="NCBI Taxonomy" id="1173027"/>
    <lineage>
        <taxon>Bacteria</taxon>
        <taxon>Bacillati</taxon>
        <taxon>Cyanobacteriota</taxon>
        <taxon>Cyanophyceae</taxon>
        <taxon>Coleofasciculales</taxon>
        <taxon>Coleofasciculaceae</taxon>
        <taxon>Allocoleopsis</taxon>
        <taxon>Allocoleopsis franciscana</taxon>
    </lineage>
</organism>
<reference evidence="1 2" key="1">
    <citation type="submission" date="2012-06" db="EMBL/GenBank/DDBJ databases">
        <title>Finished chromosome of genome of Microcoleus sp. PCC 7113.</title>
        <authorList>
            <consortium name="US DOE Joint Genome Institute"/>
            <person name="Gugger M."/>
            <person name="Coursin T."/>
            <person name="Rippka R."/>
            <person name="Tandeau De Marsac N."/>
            <person name="Huntemann M."/>
            <person name="Wei C.-L."/>
            <person name="Han J."/>
            <person name="Detter J.C."/>
            <person name="Han C."/>
            <person name="Tapia R."/>
            <person name="Chen A."/>
            <person name="Kyrpides N."/>
            <person name="Mavromatis K."/>
            <person name="Markowitz V."/>
            <person name="Szeto E."/>
            <person name="Ivanova N."/>
            <person name="Pagani I."/>
            <person name="Pati A."/>
            <person name="Goodwin L."/>
            <person name="Nordberg H.P."/>
            <person name="Cantor M.N."/>
            <person name="Hua S.X."/>
            <person name="Woyke T."/>
            <person name="Kerfeld C.A."/>
        </authorList>
    </citation>
    <scope>NUCLEOTIDE SEQUENCE [LARGE SCALE GENOMIC DNA]</scope>
    <source>
        <strain evidence="1 2">PCC 7113</strain>
    </source>
</reference>
<gene>
    <name evidence="1" type="ORF">Mic7113_2620</name>
</gene>
<dbReference type="EMBL" id="CP003630">
    <property type="protein sequence ID" value="AFZ18412.1"/>
    <property type="molecule type" value="Genomic_DNA"/>
</dbReference>
<dbReference type="AlphaFoldDB" id="K9WFU9"/>
<evidence type="ECO:0000313" key="2">
    <source>
        <dbReference type="Proteomes" id="UP000010471"/>
    </source>
</evidence>
<keyword evidence="2" id="KW-1185">Reference proteome</keyword>
<evidence type="ECO:0000313" key="1">
    <source>
        <dbReference type="EMBL" id="AFZ18412.1"/>
    </source>
</evidence>
<dbReference type="PATRIC" id="fig|1173027.3.peg.2878"/>
<proteinExistence type="predicted"/>
<dbReference type="HOGENOM" id="CLU_049157_0_0_3"/>
<dbReference type="eggNOG" id="ENOG502Z929">
    <property type="taxonomic scope" value="Bacteria"/>
</dbReference>
<dbReference type="OrthoDB" id="503572at2"/>
<dbReference type="STRING" id="1173027.Mic7113_2620"/>
<dbReference type="Proteomes" id="UP000010471">
    <property type="component" value="Chromosome"/>
</dbReference>
<dbReference type="InterPro" id="IPR023816">
    <property type="entry name" value="CRISPR-assoc_CYA0889"/>
</dbReference>
<dbReference type="KEGG" id="mic:Mic7113_2620"/>
<accession>K9WFU9</accession>
<dbReference type="RefSeq" id="WP_015182561.1">
    <property type="nucleotide sequence ID" value="NC_019738.1"/>
</dbReference>
<sequence length="472" mass="56050">MSDVLFRHPPQPTLLQKLAKGLLEQNHHLTRAVRLWVWLRWLYGDKGYTVLPDCFTYADWRQAFFSETHQDEKREDVFSHQDPNCACTKTTRQWLYELDIPVDEWQQSLQKQIPISDSDLKDFLQERLFAQVRKSLQSDLDLLVTWGWLQQVPSQTGRSKHYRRVEVLPISHKLENLESEGSLTTKEQVYVAETLEMLGFLDPNIPLLAEQIFEQPHEDTRRVSLYIDYLVPESTQKQDDVDQIQGELQEIWNSGQIQPLLLTYHSAHLGLVKECVVYPVCIYYMERAKYLCAYGSTPNGEINWHNYRLDRICSKRLVSLDWEDPRVPQLLREKYEDGQLPTQKTVQTQLKQAWGFDFYKPSALMLLRFNQKFHDRYIRGTFLHHTFEPIDYQQADSLIKQHTQNPEHRQALLEILQSRSPADAYYQAQYRVTDYHVLRRLRALGPEVEVLLPWDLREKIALHIQQTWNHYK</sequence>
<name>K9WFU9_9CYAN</name>
<dbReference type="NCBIfam" id="TIGR03985">
    <property type="entry name" value="TIGR03985 family CRISPR-associated protein"/>
    <property type="match status" value="1"/>
</dbReference>
<protein>
    <submittedName>
        <fullName evidence="1">CRISPR-associated protein, TIGR03985 family</fullName>
    </submittedName>
</protein>